<evidence type="ECO:0000313" key="4">
    <source>
        <dbReference type="Proteomes" id="UP001596457"/>
    </source>
</evidence>
<dbReference type="Pfam" id="PF01619">
    <property type="entry name" value="Pro_dh"/>
    <property type="match status" value="1"/>
</dbReference>
<keyword evidence="1" id="KW-0560">Oxidoreductase</keyword>
<gene>
    <name evidence="3" type="ORF">ACFQU0_15370</name>
</gene>
<dbReference type="PANTHER" id="PTHR13914">
    <property type="entry name" value="PROLINE OXIDASE"/>
    <property type="match status" value="1"/>
</dbReference>
<evidence type="ECO:0000259" key="2">
    <source>
        <dbReference type="Pfam" id="PF01619"/>
    </source>
</evidence>
<dbReference type="InterPro" id="IPR029041">
    <property type="entry name" value="FAD-linked_oxidoreductase-like"/>
</dbReference>
<feature type="domain" description="Proline dehydrogenase" evidence="2">
    <location>
        <begin position="37"/>
        <end position="294"/>
    </location>
</feature>
<comment type="caution">
    <text evidence="3">The sequence shown here is derived from an EMBL/GenBank/DDBJ whole genome shotgun (WGS) entry which is preliminary data.</text>
</comment>
<dbReference type="PANTHER" id="PTHR13914:SF0">
    <property type="entry name" value="PROLINE DEHYDROGENASE 1, MITOCHONDRIAL"/>
    <property type="match status" value="1"/>
</dbReference>
<dbReference type="Gene3D" id="3.20.20.220">
    <property type="match status" value="1"/>
</dbReference>
<organism evidence="3 4">
    <name type="scientific">Hydrogenophaga defluvii</name>
    <dbReference type="NCBI Taxonomy" id="249410"/>
    <lineage>
        <taxon>Bacteria</taxon>
        <taxon>Pseudomonadati</taxon>
        <taxon>Pseudomonadota</taxon>
        <taxon>Betaproteobacteria</taxon>
        <taxon>Burkholderiales</taxon>
        <taxon>Comamonadaceae</taxon>
        <taxon>Hydrogenophaga</taxon>
    </lineage>
</organism>
<proteinExistence type="predicted"/>
<dbReference type="InterPro" id="IPR015659">
    <property type="entry name" value="Proline_oxidase"/>
</dbReference>
<keyword evidence="4" id="KW-1185">Reference proteome</keyword>
<evidence type="ECO:0000256" key="1">
    <source>
        <dbReference type="ARBA" id="ARBA00023002"/>
    </source>
</evidence>
<dbReference type="Proteomes" id="UP001596457">
    <property type="component" value="Unassembled WGS sequence"/>
</dbReference>
<name>A0ABW2SEZ8_9BURK</name>
<dbReference type="RefSeq" id="WP_382202303.1">
    <property type="nucleotide sequence ID" value="NZ_JBHTBZ010000043.1"/>
</dbReference>
<protein>
    <submittedName>
        <fullName evidence="3">Proline dehydrogenase family protein</fullName>
    </submittedName>
</protein>
<accession>A0ABW2SEZ8</accession>
<sequence length="302" mass="32901">MSAFNAMAVRAIPWIPRALVRKISRRYIAGATLAEALARVRLLNANGFVATLDVLGEAASSLAQARRATDDSLQVLEAVHASGVRSTLSVKPSAFGLLLNVERCQALLDEVLSTAGRLGNAVCLDMEDATCTQREIDLFLALQVRHPHVELALQAYLRRTPGDLDRLLPTGSSVRICKGIYREAPEHLVEGSDDDRAAINPHFLAHVERCFTAGVFVAVATHDAGLIDQVIALARKTGTDPAAFEFQMLLGVCEPLRDSLRQKGFVVRIYVPFGAAWYGYSTRRLKENPRIAGYVARALLGL</sequence>
<reference evidence="4" key="1">
    <citation type="journal article" date="2019" name="Int. J. Syst. Evol. Microbiol.">
        <title>The Global Catalogue of Microorganisms (GCM) 10K type strain sequencing project: providing services to taxonomists for standard genome sequencing and annotation.</title>
        <authorList>
            <consortium name="The Broad Institute Genomics Platform"/>
            <consortium name="The Broad Institute Genome Sequencing Center for Infectious Disease"/>
            <person name="Wu L."/>
            <person name="Ma J."/>
        </authorList>
    </citation>
    <scope>NUCLEOTIDE SEQUENCE [LARGE SCALE GENOMIC DNA]</scope>
    <source>
        <strain evidence="4">CCUG 53903</strain>
    </source>
</reference>
<dbReference type="SUPFAM" id="SSF51730">
    <property type="entry name" value="FAD-linked oxidoreductase"/>
    <property type="match status" value="1"/>
</dbReference>
<dbReference type="InterPro" id="IPR002872">
    <property type="entry name" value="Proline_DH_dom"/>
</dbReference>
<dbReference type="EMBL" id="JBHTBZ010000043">
    <property type="protein sequence ID" value="MFC7461814.1"/>
    <property type="molecule type" value="Genomic_DNA"/>
</dbReference>
<evidence type="ECO:0000313" key="3">
    <source>
        <dbReference type="EMBL" id="MFC7461814.1"/>
    </source>
</evidence>